<organism evidence="1 2">
    <name type="scientific">Acetobacter suratthaniensis</name>
    <dbReference type="NCBI Taxonomy" id="1502841"/>
    <lineage>
        <taxon>Bacteria</taxon>
        <taxon>Pseudomonadati</taxon>
        <taxon>Pseudomonadota</taxon>
        <taxon>Alphaproteobacteria</taxon>
        <taxon>Acetobacterales</taxon>
        <taxon>Acetobacteraceae</taxon>
        <taxon>Acetobacter</taxon>
    </lineage>
</organism>
<name>A0ABS3LMC7_9PROT</name>
<dbReference type="EMBL" id="JAFVMG010000007">
    <property type="protein sequence ID" value="MBO1328514.1"/>
    <property type="molecule type" value="Genomic_DNA"/>
</dbReference>
<sequence length="130" mass="13874">MGRAPKDHAANPSAAAAASEEEISQLVAAVEEATIIPQELGAGIVLPGTDLRADGGTPVKIDPDRLVWLFTGPMGYVPRGSLIIVCRAPGFRRAGIEHPPVAVYPFDHFTTEQIRSMEEEPMLQLIGVGF</sequence>
<dbReference type="Proteomes" id="UP000664399">
    <property type="component" value="Unassembled WGS sequence"/>
</dbReference>
<reference evidence="1 2" key="1">
    <citation type="submission" date="2021-03" db="EMBL/GenBank/DDBJ databases">
        <title>The complete genome sequence of Acetobacter suratthaniensis TBRC 1719.</title>
        <authorList>
            <person name="Charoenyingcharoen P."/>
            <person name="Yukphan P."/>
        </authorList>
    </citation>
    <scope>NUCLEOTIDE SEQUENCE [LARGE SCALE GENOMIC DNA]</scope>
    <source>
        <strain evidence="1 2">TBRC 1719</strain>
    </source>
</reference>
<evidence type="ECO:0000313" key="2">
    <source>
        <dbReference type="Proteomes" id="UP000664399"/>
    </source>
</evidence>
<proteinExistence type="predicted"/>
<accession>A0ABS3LMC7</accession>
<dbReference type="RefSeq" id="WP_207854343.1">
    <property type="nucleotide sequence ID" value="NZ_JAFVMG010000007.1"/>
</dbReference>
<evidence type="ECO:0000313" key="1">
    <source>
        <dbReference type="EMBL" id="MBO1328514.1"/>
    </source>
</evidence>
<protein>
    <submittedName>
        <fullName evidence="1">Uncharacterized protein</fullName>
    </submittedName>
</protein>
<keyword evidence="2" id="KW-1185">Reference proteome</keyword>
<comment type="caution">
    <text evidence="1">The sequence shown here is derived from an EMBL/GenBank/DDBJ whole genome shotgun (WGS) entry which is preliminary data.</text>
</comment>
<gene>
    <name evidence="1" type="ORF">J2D75_08490</name>
</gene>
<dbReference type="SUPFAM" id="SSF160059">
    <property type="entry name" value="PriA/YqbF domain"/>
    <property type="match status" value="1"/>
</dbReference>